<dbReference type="EMBL" id="FOGP01000003">
    <property type="protein sequence ID" value="SER47135.1"/>
    <property type="molecule type" value="Genomic_DNA"/>
</dbReference>
<dbReference type="InterPro" id="IPR050679">
    <property type="entry name" value="Bact_HTH_transcr_reg"/>
</dbReference>
<evidence type="ECO:0000259" key="4">
    <source>
        <dbReference type="PROSITE" id="PS50949"/>
    </source>
</evidence>
<protein>
    <submittedName>
        <fullName evidence="5">GntR family transcriptional regulator, trehalose operon transcriptional repressor</fullName>
    </submittedName>
</protein>
<keyword evidence="2" id="KW-0238">DNA-binding</keyword>
<evidence type="ECO:0000313" key="6">
    <source>
        <dbReference type="Proteomes" id="UP000199128"/>
    </source>
</evidence>
<dbReference type="Gene3D" id="1.10.10.10">
    <property type="entry name" value="Winged helix-like DNA-binding domain superfamily/Winged helix DNA-binding domain"/>
    <property type="match status" value="1"/>
</dbReference>
<evidence type="ECO:0000256" key="3">
    <source>
        <dbReference type="ARBA" id="ARBA00023163"/>
    </source>
</evidence>
<evidence type="ECO:0000313" key="5">
    <source>
        <dbReference type="EMBL" id="SER47135.1"/>
    </source>
</evidence>
<dbReference type="InterPro" id="IPR000524">
    <property type="entry name" value="Tscrpt_reg_HTH_GntR"/>
</dbReference>
<dbReference type="PROSITE" id="PS50949">
    <property type="entry name" value="HTH_GNTR"/>
    <property type="match status" value="1"/>
</dbReference>
<keyword evidence="3" id="KW-0804">Transcription</keyword>
<dbReference type="InterPro" id="IPR011663">
    <property type="entry name" value="UTRA"/>
</dbReference>
<organism evidence="5 6">
    <name type="scientific">Parafannyhessea umbonata</name>
    <dbReference type="NCBI Taxonomy" id="604330"/>
    <lineage>
        <taxon>Bacteria</taxon>
        <taxon>Bacillati</taxon>
        <taxon>Actinomycetota</taxon>
        <taxon>Coriobacteriia</taxon>
        <taxon>Coriobacteriales</taxon>
        <taxon>Atopobiaceae</taxon>
        <taxon>Parafannyhessea</taxon>
    </lineage>
</organism>
<evidence type="ECO:0000256" key="2">
    <source>
        <dbReference type="ARBA" id="ARBA00023125"/>
    </source>
</evidence>
<dbReference type="Pfam" id="PF07702">
    <property type="entry name" value="UTRA"/>
    <property type="match status" value="1"/>
</dbReference>
<dbReference type="Proteomes" id="UP000199128">
    <property type="component" value="Unassembled WGS sequence"/>
</dbReference>
<dbReference type="GO" id="GO:0003700">
    <property type="term" value="F:DNA-binding transcription factor activity"/>
    <property type="evidence" value="ECO:0007669"/>
    <property type="project" value="InterPro"/>
</dbReference>
<dbReference type="PANTHER" id="PTHR44846:SF12">
    <property type="entry name" value="HTH-TYPE TRANSCRIPTIONAL REGULATOR TRER"/>
    <property type="match status" value="1"/>
</dbReference>
<dbReference type="RefSeq" id="WP_091008785.1">
    <property type="nucleotide sequence ID" value="NZ_FOGP01000003.1"/>
</dbReference>
<dbReference type="CDD" id="cd07377">
    <property type="entry name" value="WHTH_GntR"/>
    <property type="match status" value="1"/>
</dbReference>
<dbReference type="Pfam" id="PF00392">
    <property type="entry name" value="GntR"/>
    <property type="match status" value="1"/>
</dbReference>
<dbReference type="AlphaFoldDB" id="A0A1H9PGZ6"/>
<name>A0A1H9PGZ6_9ACTN</name>
<dbReference type="PANTHER" id="PTHR44846">
    <property type="entry name" value="MANNOSYL-D-GLYCERATE TRANSPORT/METABOLISM SYSTEM REPRESSOR MNGR-RELATED"/>
    <property type="match status" value="1"/>
</dbReference>
<dbReference type="InterPro" id="IPR036388">
    <property type="entry name" value="WH-like_DNA-bd_sf"/>
</dbReference>
<dbReference type="SMART" id="SM00345">
    <property type="entry name" value="HTH_GNTR"/>
    <property type="match status" value="1"/>
</dbReference>
<dbReference type="InterPro" id="IPR028978">
    <property type="entry name" value="Chorismate_lyase_/UTRA_dom_sf"/>
</dbReference>
<dbReference type="SMART" id="SM00866">
    <property type="entry name" value="UTRA"/>
    <property type="match status" value="1"/>
</dbReference>
<proteinExistence type="predicted"/>
<feature type="domain" description="HTH gntR-type" evidence="4">
    <location>
        <begin position="3"/>
        <end position="71"/>
    </location>
</feature>
<evidence type="ECO:0000256" key="1">
    <source>
        <dbReference type="ARBA" id="ARBA00023015"/>
    </source>
</evidence>
<reference evidence="6" key="1">
    <citation type="submission" date="2016-10" db="EMBL/GenBank/DDBJ databases">
        <authorList>
            <person name="Varghese N."/>
            <person name="Submissions S."/>
        </authorList>
    </citation>
    <scope>NUCLEOTIDE SEQUENCE [LARGE SCALE GENOMIC DNA]</scope>
    <source>
        <strain evidence="6">KHGC19</strain>
    </source>
</reference>
<dbReference type="SUPFAM" id="SSF46785">
    <property type="entry name" value="Winged helix' DNA-binding domain"/>
    <property type="match status" value="1"/>
</dbReference>
<dbReference type="SUPFAM" id="SSF64288">
    <property type="entry name" value="Chorismate lyase-like"/>
    <property type="match status" value="1"/>
</dbReference>
<keyword evidence="1" id="KW-0805">Transcription regulation</keyword>
<dbReference type="InterPro" id="IPR036390">
    <property type="entry name" value="WH_DNA-bd_sf"/>
</dbReference>
<sequence>MGRAIYQDIYHDLREAIVSGDIKPSAFLPSEAELVARYSCSRMTIRKAVSLLANEGVVQPIRGRGVRVISHPSDAINKEDAFRVNGLSSFTESARVIGAKPASKLFLLDSVTCDEKTAGRSGFSEGEELTRVGLVRSLDGHIMAIDRHLFPAVRIPGIDEAIATSSLFRYIEDELKITISLSNREITVEKPSPEDSKLMGLDKPMYLAVIRSHTFDSNGTQFEYVESKYLPSCFHFFDSATRTPLP</sequence>
<gene>
    <name evidence="5" type="ORF">SAMN05216446_0932</name>
</gene>
<dbReference type="GO" id="GO:0003677">
    <property type="term" value="F:DNA binding"/>
    <property type="evidence" value="ECO:0007669"/>
    <property type="project" value="UniProtKB-KW"/>
</dbReference>
<accession>A0A1H9PGZ6</accession>
<dbReference type="PRINTS" id="PR00035">
    <property type="entry name" value="HTHGNTR"/>
</dbReference>
<dbReference type="GO" id="GO:0045892">
    <property type="term" value="P:negative regulation of DNA-templated transcription"/>
    <property type="evidence" value="ECO:0007669"/>
    <property type="project" value="TreeGrafter"/>
</dbReference>
<dbReference type="Gene3D" id="3.40.1410.10">
    <property type="entry name" value="Chorismate lyase-like"/>
    <property type="match status" value="1"/>
</dbReference>